<keyword evidence="1" id="KW-0732">Signal</keyword>
<reference evidence="3" key="1">
    <citation type="journal article" date="2019" name="Int. J. Syst. Evol. Microbiol.">
        <title>The Global Catalogue of Microorganisms (GCM) 10K type strain sequencing project: providing services to taxonomists for standard genome sequencing and annotation.</title>
        <authorList>
            <consortium name="The Broad Institute Genomics Platform"/>
            <consortium name="The Broad Institute Genome Sequencing Center for Infectious Disease"/>
            <person name="Wu L."/>
            <person name="Ma J."/>
        </authorList>
    </citation>
    <scope>NUCLEOTIDE SEQUENCE [LARGE SCALE GENOMIC DNA]</scope>
    <source>
        <strain evidence="3">JCM 19015</strain>
    </source>
</reference>
<dbReference type="PANTHER" id="PTHR43649:SF14">
    <property type="entry name" value="BLR3389 PROTEIN"/>
    <property type="match status" value="1"/>
</dbReference>
<evidence type="ECO:0000313" key="3">
    <source>
        <dbReference type="Proteomes" id="UP001500121"/>
    </source>
</evidence>
<dbReference type="InterPro" id="IPR050490">
    <property type="entry name" value="Bact_solute-bd_prot1"/>
</dbReference>
<dbReference type="Pfam" id="PF01547">
    <property type="entry name" value="SBP_bac_1"/>
    <property type="match status" value="1"/>
</dbReference>
<dbReference type="PANTHER" id="PTHR43649">
    <property type="entry name" value="ARABINOSE-BINDING PROTEIN-RELATED"/>
    <property type="match status" value="1"/>
</dbReference>
<comment type="caution">
    <text evidence="2">The sequence shown here is derived from an EMBL/GenBank/DDBJ whole genome shotgun (WGS) entry which is preliminary data.</text>
</comment>
<name>A0ABP8YND8_9MICO</name>
<proteinExistence type="predicted"/>
<dbReference type="Proteomes" id="UP001500121">
    <property type="component" value="Unassembled WGS sequence"/>
</dbReference>
<dbReference type="EMBL" id="BAABLP010000001">
    <property type="protein sequence ID" value="GAA4735252.1"/>
    <property type="molecule type" value="Genomic_DNA"/>
</dbReference>
<organism evidence="2 3">
    <name type="scientific">Amnibacterium soli</name>
    <dbReference type="NCBI Taxonomy" id="1282736"/>
    <lineage>
        <taxon>Bacteria</taxon>
        <taxon>Bacillati</taxon>
        <taxon>Actinomycetota</taxon>
        <taxon>Actinomycetes</taxon>
        <taxon>Micrococcales</taxon>
        <taxon>Microbacteriaceae</taxon>
        <taxon>Amnibacterium</taxon>
    </lineage>
</organism>
<evidence type="ECO:0000313" key="2">
    <source>
        <dbReference type="EMBL" id="GAA4735252.1"/>
    </source>
</evidence>
<dbReference type="InterPro" id="IPR006059">
    <property type="entry name" value="SBP"/>
</dbReference>
<protein>
    <submittedName>
        <fullName evidence="2">Sugar ABC transporter substrate-binding protein</fullName>
    </submittedName>
</protein>
<feature type="signal peptide" evidence="1">
    <location>
        <begin position="1"/>
        <end position="21"/>
    </location>
</feature>
<gene>
    <name evidence="2" type="ORF">GCM10025783_01340</name>
</gene>
<dbReference type="Gene3D" id="3.40.190.10">
    <property type="entry name" value="Periplasmic binding protein-like II"/>
    <property type="match status" value="3"/>
</dbReference>
<dbReference type="SUPFAM" id="SSF53850">
    <property type="entry name" value="Periplasmic binding protein-like II"/>
    <property type="match status" value="1"/>
</dbReference>
<evidence type="ECO:0000256" key="1">
    <source>
        <dbReference type="SAM" id="SignalP"/>
    </source>
</evidence>
<dbReference type="PROSITE" id="PS51257">
    <property type="entry name" value="PROKAR_LIPOPROTEIN"/>
    <property type="match status" value="1"/>
</dbReference>
<accession>A0ABP8YND8</accession>
<feature type="chain" id="PRO_5046578418" evidence="1">
    <location>
        <begin position="22"/>
        <end position="452"/>
    </location>
</feature>
<sequence length="452" mass="49017">MLSRRQAVLTFGGIAATTALALTGCAPSVGGSTSGGGTKKASQADIDKALNTATTLTFWTWVPDIQKEIDLFTAKYPKITVKLVNTTGGAQHYPKLRSALKAGKGIPDVAQMEYQNISSFTQTKSLADLAPYGAAAEESKYVDWVWKQVAYNGGVWGVPQDTGPLGTLYRKDIFDKAGISAVPETWDDFSKAAATIKSKTGSFITNVPTSDAAHWYGFFWQAGAKPFSFDGKKTVSIDLDSADTQKVVDLWQPLIQKGYVSTDADFTDEFYQGLSRGKYASWIVAAWGPIFLQGTAKNTSGKWRAGNIPQWSAGANVSGNWGGSTDAVMEASQNKLVAYEFAKFLNTNKESALKLANEQFLFPPTKATLADSAFTDQKSEFYGGQQVNKFFAGVSDTVDKDFQWLPFMDYVNSSFTDTLGKAVAAHGDLRAGLKLWQSQVVTYAKQQGFTVK</sequence>
<keyword evidence="3" id="KW-1185">Reference proteome</keyword>
<dbReference type="RefSeq" id="WP_345478970.1">
    <property type="nucleotide sequence ID" value="NZ_BAABLP010000001.1"/>
</dbReference>